<feature type="region of interest" description="Disordered" evidence="1">
    <location>
        <begin position="88"/>
        <end position="133"/>
    </location>
</feature>
<dbReference type="EMBL" id="CP021748">
    <property type="protein sequence ID" value="ARX86634.1"/>
    <property type="molecule type" value="Genomic_DNA"/>
</dbReference>
<name>A0A1Z1WJL4_9ACTN</name>
<feature type="compositionally biased region" description="Low complexity" evidence="1">
    <location>
        <begin position="88"/>
        <end position="125"/>
    </location>
</feature>
<gene>
    <name evidence="2" type="ORF">SMD44_06106</name>
</gene>
<organism evidence="2 3">
    <name type="scientific">Streptomyces alboflavus</name>
    <dbReference type="NCBI Taxonomy" id="67267"/>
    <lineage>
        <taxon>Bacteria</taxon>
        <taxon>Bacillati</taxon>
        <taxon>Actinomycetota</taxon>
        <taxon>Actinomycetes</taxon>
        <taxon>Kitasatosporales</taxon>
        <taxon>Streptomycetaceae</taxon>
        <taxon>Streptomyces</taxon>
    </lineage>
</organism>
<feature type="compositionally biased region" description="Low complexity" evidence="1">
    <location>
        <begin position="64"/>
        <end position="75"/>
    </location>
</feature>
<accession>A0A1Z1WJL4</accession>
<evidence type="ECO:0000256" key="1">
    <source>
        <dbReference type="SAM" id="MobiDB-lite"/>
    </source>
</evidence>
<feature type="region of interest" description="Disordered" evidence="1">
    <location>
        <begin position="186"/>
        <end position="223"/>
    </location>
</feature>
<protein>
    <submittedName>
        <fullName evidence="2">Uncharacterized protein</fullName>
    </submittedName>
</protein>
<feature type="compositionally biased region" description="Low complexity" evidence="1">
    <location>
        <begin position="190"/>
        <end position="200"/>
    </location>
</feature>
<reference evidence="2 3" key="1">
    <citation type="submission" date="2017-05" db="EMBL/GenBank/DDBJ databases">
        <title>Streptomyces alboflavus Genome sequencing and assembly.</title>
        <authorList>
            <person name="Wang Y."/>
            <person name="Du B."/>
            <person name="Ding Y."/>
            <person name="Liu H."/>
            <person name="Hou Q."/>
            <person name="Liu K."/>
            <person name="Wang C."/>
            <person name="Yao L."/>
        </authorList>
    </citation>
    <scope>NUCLEOTIDE SEQUENCE [LARGE SCALE GENOMIC DNA]</scope>
    <source>
        <strain evidence="2 3">MDJK44</strain>
    </source>
</reference>
<evidence type="ECO:0000313" key="3">
    <source>
        <dbReference type="Proteomes" id="UP000195880"/>
    </source>
</evidence>
<keyword evidence="3" id="KW-1185">Reference proteome</keyword>
<feature type="region of interest" description="Disordered" evidence="1">
    <location>
        <begin position="64"/>
        <end position="83"/>
    </location>
</feature>
<sequence>MSRRYTMNRPGVSFRPAATPTPSPFHGRRSDVARSMTTSAMRTRFTCPKSRFCSTGSVHSAAPATAHAHPAVTAPADHRLPARPPDPVAARAPRATRTAAHATSTIATTETPARTRTATVRSAPAKARNGSRANGGYRYGSPWIPYLPAYRPRSGASAASRYTLRSAGLRAPVYAGSVTTYHHAMSEAVRSSAPPRGTARARPRPPPVARSPVRARSLSALPV</sequence>
<feature type="region of interest" description="Disordered" evidence="1">
    <location>
        <begin position="1"/>
        <end position="30"/>
    </location>
</feature>
<dbReference type="KEGG" id="salf:SMD44_06106"/>
<dbReference type="Proteomes" id="UP000195880">
    <property type="component" value="Chromosome"/>
</dbReference>
<proteinExistence type="predicted"/>
<dbReference type="STRING" id="67267.GCA_000716675_06818"/>
<evidence type="ECO:0000313" key="2">
    <source>
        <dbReference type="EMBL" id="ARX86634.1"/>
    </source>
</evidence>
<dbReference type="AlphaFoldDB" id="A0A1Z1WJL4"/>